<proteinExistence type="predicted"/>
<dbReference type="Proteomes" id="UP000699691">
    <property type="component" value="Unassembled WGS sequence"/>
</dbReference>
<dbReference type="SUPFAM" id="SSF53756">
    <property type="entry name" value="UDP-Glycosyltransferase/glycogen phosphorylase"/>
    <property type="match status" value="1"/>
</dbReference>
<dbReference type="InterPro" id="IPR001296">
    <property type="entry name" value="Glyco_trans_1"/>
</dbReference>
<dbReference type="Pfam" id="PF13439">
    <property type="entry name" value="Glyco_transf_4"/>
    <property type="match status" value="1"/>
</dbReference>
<evidence type="ECO:0000259" key="2">
    <source>
        <dbReference type="Pfam" id="PF13439"/>
    </source>
</evidence>
<sequence length="377" mass="42644">KSCQDGIIVSMKVALVHDWLTGYRGGEKVLEALCEMYPDADIFTLVYKEGSTSPTIESHTIKTSPLQYLPSAMTKYRYYLPLLPVFVEFLNVKNYDLVISSSHAVAKNVRVSKGSTHISYIHTPMRYVWDMFDHYFGKFGSYSFPVRFAAHVFRPLLQKWDTYTAKRVNHFITNSDFVGHRVKSFYGRPYTVVYPPVDVDEFIPRSSVTKEDFYIIVSALVPYKKVDLAVRAFLELDKKLVIVGEGPEKQRLEKLSSGGNIEFTGFLPRGEMIEKLQKAKGFIYPQIEDFGITAIEAQAAGTPVLAYGVGGAVETVVDGETGVYFSPQTPEGLVSAIKRFEDINFHPDTLTTHAKLFAKQRFMNEIDSYVKNVLDTK</sequence>
<dbReference type="EMBL" id="JAGQKY010000269">
    <property type="protein sequence ID" value="MCA9398063.1"/>
    <property type="molecule type" value="Genomic_DNA"/>
</dbReference>
<gene>
    <name evidence="3" type="ORF">KC573_04490</name>
</gene>
<feature type="domain" description="Glycosyl transferase family 1" evidence="1">
    <location>
        <begin position="208"/>
        <end position="344"/>
    </location>
</feature>
<dbReference type="Pfam" id="PF00534">
    <property type="entry name" value="Glycos_transf_1"/>
    <property type="match status" value="1"/>
</dbReference>
<dbReference type="InterPro" id="IPR028098">
    <property type="entry name" value="Glyco_trans_4-like_N"/>
</dbReference>
<protein>
    <submittedName>
        <fullName evidence="3">Glycosyltransferase</fullName>
        <ecNumber evidence="3">2.4.-.-</ecNumber>
    </submittedName>
</protein>
<dbReference type="PANTHER" id="PTHR45947:SF3">
    <property type="entry name" value="SULFOQUINOVOSYL TRANSFERASE SQD2"/>
    <property type="match status" value="1"/>
</dbReference>
<feature type="domain" description="Glycosyltransferase subfamily 4-like N-terminal" evidence="2">
    <location>
        <begin position="24"/>
        <end position="200"/>
    </location>
</feature>
<dbReference type="EC" id="2.4.-.-" evidence="3"/>
<keyword evidence="3" id="KW-0808">Transferase</keyword>
<evidence type="ECO:0000313" key="3">
    <source>
        <dbReference type="EMBL" id="MCA9398063.1"/>
    </source>
</evidence>
<comment type="caution">
    <text evidence="3">The sequence shown here is derived from an EMBL/GenBank/DDBJ whole genome shotgun (WGS) entry which is preliminary data.</text>
</comment>
<keyword evidence="3" id="KW-0328">Glycosyltransferase</keyword>
<name>A0A955LWL3_UNCKA</name>
<dbReference type="GO" id="GO:0016757">
    <property type="term" value="F:glycosyltransferase activity"/>
    <property type="evidence" value="ECO:0007669"/>
    <property type="project" value="UniProtKB-KW"/>
</dbReference>
<reference evidence="3" key="1">
    <citation type="submission" date="2020-04" db="EMBL/GenBank/DDBJ databases">
        <authorList>
            <person name="Zhang T."/>
        </authorList>
    </citation>
    <scope>NUCLEOTIDE SEQUENCE</scope>
    <source>
        <strain evidence="3">HKST-UBA02</strain>
    </source>
</reference>
<evidence type="ECO:0000313" key="4">
    <source>
        <dbReference type="Proteomes" id="UP000699691"/>
    </source>
</evidence>
<dbReference type="PANTHER" id="PTHR45947">
    <property type="entry name" value="SULFOQUINOVOSYL TRANSFERASE SQD2"/>
    <property type="match status" value="1"/>
</dbReference>
<reference evidence="3" key="2">
    <citation type="journal article" date="2021" name="Microbiome">
        <title>Successional dynamics and alternative stable states in a saline activated sludge microbial community over 9 years.</title>
        <authorList>
            <person name="Wang Y."/>
            <person name="Ye J."/>
            <person name="Ju F."/>
            <person name="Liu L."/>
            <person name="Boyd J.A."/>
            <person name="Deng Y."/>
            <person name="Parks D.H."/>
            <person name="Jiang X."/>
            <person name="Yin X."/>
            <person name="Woodcroft B.J."/>
            <person name="Tyson G.W."/>
            <person name="Hugenholtz P."/>
            <person name="Polz M.F."/>
            <person name="Zhang T."/>
        </authorList>
    </citation>
    <scope>NUCLEOTIDE SEQUENCE</scope>
    <source>
        <strain evidence="3">HKST-UBA02</strain>
    </source>
</reference>
<evidence type="ECO:0000259" key="1">
    <source>
        <dbReference type="Pfam" id="PF00534"/>
    </source>
</evidence>
<dbReference type="InterPro" id="IPR050194">
    <property type="entry name" value="Glycosyltransferase_grp1"/>
</dbReference>
<feature type="non-terminal residue" evidence="3">
    <location>
        <position position="1"/>
    </location>
</feature>
<accession>A0A955LWL3</accession>
<dbReference type="AlphaFoldDB" id="A0A955LWL3"/>
<organism evidence="3 4">
    <name type="scientific">candidate division WWE3 bacterium</name>
    <dbReference type="NCBI Taxonomy" id="2053526"/>
    <lineage>
        <taxon>Bacteria</taxon>
        <taxon>Katanobacteria</taxon>
    </lineage>
</organism>
<dbReference type="Gene3D" id="3.40.50.2000">
    <property type="entry name" value="Glycogen Phosphorylase B"/>
    <property type="match status" value="2"/>
</dbReference>